<feature type="disulfide bond" evidence="7">
    <location>
        <begin position="208"/>
        <end position="218"/>
    </location>
</feature>
<feature type="signal peptide" evidence="9">
    <location>
        <begin position="1"/>
        <end position="23"/>
    </location>
</feature>
<comment type="similarity">
    <text evidence="6 7">Belongs to the protease inhibitor I19 family.</text>
</comment>
<feature type="chain" id="PRO_5040425077" description="Pacifastin domain-containing protein" evidence="9">
    <location>
        <begin position="24"/>
        <end position="307"/>
    </location>
</feature>
<sequence>MKTLELLTILVATVWLCADSVLTSPSAPSIYFLRQKRSTPESNAQIDQRHVLKNTLARGQNAQHDDQRARLHVSNDQDAVAHIHHRHNLKNTLARGTPAQNGAERSRTPRSASCVPNTHWNDGCNDCSCTSNGLPVCTRMHCFKNADPDRRPAEVSGNRNRQVINIDSTVRSKRALPPTTTSEAEQNRAPRSASCVPNTHWNDGCNSCSCSSGGLALCTRMHCFKNADPHRRPAEVFGDRNRQVINIDNTVRSKRAMPPTTTSGNSLPESTRSCKHGTTWMDKCNRCRCNRGRSLCTRMMCHEGDKH</sequence>
<keyword evidence="9" id="KW-0732">Signal</keyword>
<evidence type="ECO:0000259" key="10">
    <source>
        <dbReference type="PROSITE" id="PS51446"/>
    </source>
</evidence>
<gene>
    <name evidence="11" type="ORF">Bhyg_12681</name>
</gene>
<evidence type="ECO:0000256" key="8">
    <source>
        <dbReference type="SAM" id="MobiDB-lite"/>
    </source>
</evidence>
<feature type="domain" description="Pacifastin" evidence="10">
    <location>
        <begin position="111"/>
        <end position="145"/>
    </location>
</feature>
<evidence type="ECO:0000313" key="11">
    <source>
        <dbReference type="EMBL" id="KAJ6639934.1"/>
    </source>
</evidence>
<dbReference type="GO" id="GO:0005576">
    <property type="term" value="C:extracellular region"/>
    <property type="evidence" value="ECO:0007669"/>
    <property type="project" value="UniProtKB-SubCell"/>
</dbReference>
<evidence type="ECO:0000256" key="2">
    <source>
        <dbReference type="ARBA" id="ARBA00022525"/>
    </source>
</evidence>
<dbReference type="AlphaFoldDB" id="A0A9Q0MYU4"/>
<dbReference type="PROSITE" id="PS51446">
    <property type="entry name" value="PACIFASTIN"/>
    <property type="match status" value="3"/>
</dbReference>
<comment type="caution">
    <text evidence="11">The sequence shown here is derived from an EMBL/GenBank/DDBJ whole genome shotgun (WGS) entry which is preliminary data.</text>
</comment>
<keyword evidence="2" id="KW-0964">Secreted</keyword>
<dbReference type="Pfam" id="PF05375">
    <property type="entry name" value="Pacifastin_I"/>
    <property type="match status" value="3"/>
</dbReference>
<evidence type="ECO:0000256" key="4">
    <source>
        <dbReference type="ARBA" id="ARBA00022900"/>
    </source>
</evidence>
<keyword evidence="12" id="KW-1185">Reference proteome</keyword>
<feature type="domain" description="Pacifastin" evidence="10">
    <location>
        <begin position="192"/>
        <end position="226"/>
    </location>
</feature>
<dbReference type="EMBL" id="WJQU01000003">
    <property type="protein sequence ID" value="KAJ6639934.1"/>
    <property type="molecule type" value="Genomic_DNA"/>
</dbReference>
<dbReference type="SUPFAM" id="SSF57283">
    <property type="entry name" value="PMP inhibitors"/>
    <property type="match status" value="3"/>
</dbReference>
<accession>A0A9Q0MYU4</accession>
<proteinExistence type="inferred from homology"/>
<keyword evidence="5 7" id="KW-1015">Disulfide bond</keyword>
<dbReference type="OrthoDB" id="10026631at2759"/>
<feature type="disulfide bond" evidence="7">
    <location>
        <begin position="195"/>
        <end position="210"/>
    </location>
</feature>
<feature type="disulfide bond" evidence="7">
    <location>
        <begin position="205"/>
        <end position="223"/>
    </location>
</feature>
<comment type="caution">
    <text evidence="7">Lacks conserved residue(s) required for the propagation of feature annotation.</text>
</comment>
<feature type="domain" description="Pacifastin" evidence="10">
    <location>
        <begin position="271"/>
        <end position="304"/>
    </location>
</feature>
<evidence type="ECO:0000256" key="6">
    <source>
        <dbReference type="ARBA" id="ARBA00029459"/>
    </source>
</evidence>
<dbReference type="InterPro" id="IPR036201">
    <property type="entry name" value="Pacifastin_dom_sf"/>
</dbReference>
<comment type="subcellular location">
    <subcellularLocation>
        <location evidence="1">Secreted</location>
    </subcellularLocation>
</comment>
<feature type="disulfide bond" evidence="7">
    <location>
        <begin position="114"/>
        <end position="129"/>
    </location>
</feature>
<feature type="disulfide bond" evidence="7">
    <location>
        <begin position="124"/>
        <end position="142"/>
    </location>
</feature>
<feature type="disulfide bond" evidence="7">
    <location>
        <begin position="127"/>
        <end position="137"/>
    </location>
</feature>
<evidence type="ECO:0000256" key="5">
    <source>
        <dbReference type="ARBA" id="ARBA00023157"/>
    </source>
</evidence>
<evidence type="ECO:0000256" key="9">
    <source>
        <dbReference type="SAM" id="SignalP"/>
    </source>
</evidence>
<feature type="disulfide bond" evidence="7">
    <location>
        <begin position="274"/>
        <end position="289"/>
    </location>
</feature>
<evidence type="ECO:0000313" key="12">
    <source>
        <dbReference type="Proteomes" id="UP001151699"/>
    </source>
</evidence>
<dbReference type="Proteomes" id="UP001151699">
    <property type="component" value="Chromosome X"/>
</dbReference>
<evidence type="ECO:0000256" key="3">
    <source>
        <dbReference type="ARBA" id="ARBA00022690"/>
    </source>
</evidence>
<reference evidence="11" key="1">
    <citation type="submission" date="2022-07" db="EMBL/GenBank/DDBJ databases">
        <authorList>
            <person name="Trinca V."/>
            <person name="Uliana J.V.C."/>
            <person name="Torres T.T."/>
            <person name="Ward R.J."/>
            <person name="Monesi N."/>
        </authorList>
    </citation>
    <scope>NUCLEOTIDE SEQUENCE</scope>
    <source>
        <strain evidence="11">HSMRA1968</strain>
        <tissue evidence="11">Whole embryos</tissue>
    </source>
</reference>
<evidence type="ECO:0000256" key="7">
    <source>
        <dbReference type="PROSITE-ProRule" id="PRU00776"/>
    </source>
</evidence>
<organism evidence="11 12">
    <name type="scientific">Pseudolycoriella hygida</name>
    <dbReference type="NCBI Taxonomy" id="35572"/>
    <lineage>
        <taxon>Eukaryota</taxon>
        <taxon>Metazoa</taxon>
        <taxon>Ecdysozoa</taxon>
        <taxon>Arthropoda</taxon>
        <taxon>Hexapoda</taxon>
        <taxon>Insecta</taxon>
        <taxon>Pterygota</taxon>
        <taxon>Neoptera</taxon>
        <taxon>Endopterygota</taxon>
        <taxon>Diptera</taxon>
        <taxon>Nematocera</taxon>
        <taxon>Sciaroidea</taxon>
        <taxon>Sciaridae</taxon>
        <taxon>Pseudolycoriella</taxon>
    </lineage>
</organism>
<keyword evidence="4 7" id="KW-0722">Serine protease inhibitor</keyword>
<protein>
    <recommendedName>
        <fullName evidence="10">Pacifastin domain-containing protein</fullName>
    </recommendedName>
</protein>
<evidence type="ECO:0000256" key="1">
    <source>
        <dbReference type="ARBA" id="ARBA00004613"/>
    </source>
</evidence>
<dbReference type="GO" id="GO:0004867">
    <property type="term" value="F:serine-type endopeptidase inhibitor activity"/>
    <property type="evidence" value="ECO:0007669"/>
    <property type="project" value="UniProtKB-UniRule"/>
</dbReference>
<keyword evidence="3 7" id="KW-0646">Protease inhibitor</keyword>
<feature type="region of interest" description="Disordered" evidence="8">
    <location>
        <begin position="93"/>
        <end position="112"/>
    </location>
</feature>
<dbReference type="InterPro" id="IPR008037">
    <property type="entry name" value="Pacifastin_dom"/>
</dbReference>
<name>A0A9Q0MYU4_9DIPT</name>